<dbReference type="eggNOG" id="ENOG5032RSY">
    <property type="taxonomic scope" value="Bacteria"/>
</dbReference>
<proteinExistence type="predicted"/>
<keyword evidence="1" id="KW-0472">Membrane</keyword>
<dbReference type="Pfam" id="PF07256">
    <property type="entry name" value="DUF1435"/>
    <property type="match status" value="1"/>
</dbReference>
<evidence type="ECO:0000313" key="3">
    <source>
        <dbReference type="EMBL" id="KFX20339.1"/>
    </source>
</evidence>
<sequence length="96" mass="10355">MLTAMITACGLWGVSWCMGKHLSSAWGVLLPCAIMPLLALLDLNLTHLKVIIAIALLATLVMLFHQRLRHYLLLPSCIALAGGLAALSVMFNLTTL</sequence>
<evidence type="ECO:0000256" key="1">
    <source>
        <dbReference type="SAM" id="Phobius"/>
    </source>
</evidence>
<keyword evidence="4" id="KW-1185">Reference proteome</keyword>
<dbReference type="EMBL" id="JQHM01000002">
    <property type="protein sequence ID" value="KFX06087.1"/>
    <property type="molecule type" value="Genomic_DNA"/>
</dbReference>
<dbReference type="EMBL" id="JQHL01000003">
    <property type="protein sequence ID" value="KFX20339.1"/>
    <property type="molecule type" value="Genomic_DNA"/>
</dbReference>
<feature type="transmembrane region" description="Helical" evidence="1">
    <location>
        <begin position="45"/>
        <end position="64"/>
    </location>
</feature>
<dbReference type="AlphaFoldDB" id="A0A093RSH3"/>
<accession>A0A093RSH3</accession>
<dbReference type="OrthoDB" id="6540321at2"/>
<evidence type="ECO:0000313" key="2">
    <source>
        <dbReference type="EMBL" id="KFX06087.1"/>
    </source>
</evidence>
<keyword evidence="1" id="KW-0812">Transmembrane</keyword>
<protein>
    <submittedName>
        <fullName evidence="2">Membrane protein</fullName>
    </submittedName>
</protein>
<reference evidence="4 5" key="1">
    <citation type="submission" date="2014-08" db="EMBL/GenBank/DDBJ databases">
        <title>Genome sequences of NCPPB Pectobacterium isolates.</title>
        <authorList>
            <person name="Glover R.H."/>
            <person name="Sapp M."/>
            <person name="Elphinstone J."/>
        </authorList>
    </citation>
    <scope>NUCLEOTIDE SEQUENCE [LARGE SCALE GENOMIC DNA]</scope>
    <source>
        <strain evidence="3 4">NCPPB 2793</strain>
        <strain evidence="2 5">NCPPB 2795</strain>
    </source>
</reference>
<feature type="transmembrane region" description="Helical" evidence="1">
    <location>
        <begin position="71"/>
        <end position="91"/>
    </location>
</feature>
<organism evidence="2 5">
    <name type="scientific">Pectobacterium betavasculorum</name>
    <dbReference type="NCBI Taxonomy" id="55207"/>
    <lineage>
        <taxon>Bacteria</taxon>
        <taxon>Pseudomonadati</taxon>
        <taxon>Pseudomonadota</taxon>
        <taxon>Gammaproteobacteria</taxon>
        <taxon>Enterobacterales</taxon>
        <taxon>Pectobacteriaceae</taxon>
        <taxon>Pectobacterium</taxon>
    </lineage>
</organism>
<comment type="caution">
    <text evidence="2">The sequence shown here is derived from an EMBL/GenBank/DDBJ whole genome shotgun (WGS) entry which is preliminary data.</text>
</comment>
<dbReference type="RefSeq" id="WP_039303310.1">
    <property type="nucleotide sequence ID" value="NZ_JAODTE010000006.1"/>
</dbReference>
<evidence type="ECO:0000313" key="4">
    <source>
        <dbReference type="Proteomes" id="UP000032869"/>
    </source>
</evidence>
<name>A0A093RSH3_9GAMM</name>
<dbReference type="Proteomes" id="UP000032869">
    <property type="component" value="Unassembled WGS sequence"/>
</dbReference>
<dbReference type="Proteomes" id="UP000032874">
    <property type="component" value="Unassembled WGS sequence"/>
</dbReference>
<evidence type="ECO:0000313" key="5">
    <source>
        <dbReference type="Proteomes" id="UP000032874"/>
    </source>
</evidence>
<gene>
    <name evidence="3" type="ORF">JV35_09545</name>
    <name evidence="2" type="ORF">KP22_09540</name>
</gene>
<dbReference type="InterPro" id="IPR009885">
    <property type="entry name" value="DUF1435"/>
</dbReference>
<keyword evidence="1" id="KW-1133">Transmembrane helix</keyword>